<dbReference type="GO" id="GO:0045151">
    <property type="term" value="P:acetoin biosynthetic process"/>
    <property type="evidence" value="ECO:0007669"/>
    <property type="project" value="UniProtKB-UniRule"/>
</dbReference>
<proteinExistence type="inferred from homology"/>
<dbReference type="NCBIfam" id="TIGR01252">
    <property type="entry name" value="acetolac_decarb"/>
    <property type="match status" value="1"/>
</dbReference>
<dbReference type="CDD" id="cd17299">
    <property type="entry name" value="acetolactate_decarboxylase"/>
    <property type="match status" value="1"/>
</dbReference>
<comment type="caution">
    <text evidence="10">The sequence shown here is derived from an EMBL/GenBank/DDBJ whole genome shotgun (WGS) entry which is preliminary data.</text>
</comment>
<dbReference type="UniPathway" id="UPA00626">
    <property type="reaction ID" value="UER00678"/>
</dbReference>
<accession>A0A4R5LDV1</accession>
<organism evidence="10 11">
    <name type="scientific">Paraburkholderia guartelaensis</name>
    <dbReference type="NCBI Taxonomy" id="2546446"/>
    <lineage>
        <taxon>Bacteria</taxon>
        <taxon>Pseudomonadati</taxon>
        <taxon>Pseudomonadota</taxon>
        <taxon>Betaproteobacteria</taxon>
        <taxon>Burkholderiales</taxon>
        <taxon>Burkholderiaceae</taxon>
        <taxon>Paraburkholderia</taxon>
    </lineage>
</organism>
<dbReference type="AlphaFoldDB" id="A0A4R5LDV1"/>
<keyword evidence="6 9" id="KW-0210">Decarboxylase</keyword>
<evidence type="ECO:0000313" key="10">
    <source>
        <dbReference type="EMBL" id="TDG06606.1"/>
    </source>
</evidence>
<evidence type="ECO:0000256" key="9">
    <source>
        <dbReference type="PIRNR" id="PIRNR001332"/>
    </source>
</evidence>
<evidence type="ECO:0000256" key="7">
    <source>
        <dbReference type="ARBA" id="ARBA00023061"/>
    </source>
</evidence>
<evidence type="ECO:0000256" key="1">
    <source>
        <dbReference type="ARBA" id="ARBA00001784"/>
    </source>
</evidence>
<evidence type="ECO:0000256" key="8">
    <source>
        <dbReference type="ARBA" id="ARBA00023239"/>
    </source>
</evidence>
<dbReference type="PANTHER" id="PTHR35524">
    <property type="entry name" value="ALPHA-ACETOLACTATE DECARBOXYLASE"/>
    <property type="match status" value="1"/>
</dbReference>
<keyword evidence="7 9" id="KW-0005">Acetoin biosynthesis</keyword>
<comment type="similarity">
    <text evidence="3 9">Belongs to the alpha-acetolactate decarboxylase family.</text>
</comment>
<evidence type="ECO:0000256" key="3">
    <source>
        <dbReference type="ARBA" id="ARBA00007106"/>
    </source>
</evidence>
<gene>
    <name evidence="10" type="primary">budA</name>
    <name evidence="10" type="ORF">E1N52_19980</name>
</gene>
<dbReference type="GO" id="GO:0047605">
    <property type="term" value="F:acetolactate decarboxylase activity"/>
    <property type="evidence" value="ECO:0007669"/>
    <property type="project" value="UniProtKB-UniRule"/>
</dbReference>
<dbReference type="EMBL" id="SMOD01000014">
    <property type="protein sequence ID" value="TDG06606.1"/>
    <property type="molecule type" value="Genomic_DNA"/>
</dbReference>
<sequence>MISLSASIPNSLKAALDHEHARTGRTYSSILTAALSQYLDVTVHTLFQVSTSGALVAGVFDAEVCVKSVLEHGDFGLGTFANLDGEMVVLDGRSYQVQGNGHVSEASNEAGVPFAVVTRFSPQIDEESAPVSSFKELEMCCDRYRTSGNIFYAIRVDGHFQHIRTRAVNPPEPGTRLADAAKAQTEFHFESIDGTLVGLWSPGFSSAFSVAGYHFHFLSSDRQHGGHLLDVCAGPLRLRIEALTSFHLALPESEAFLKADLGKNTAEELAYAEQAH</sequence>
<dbReference type="Pfam" id="PF03306">
    <property type="entry name" value="AAL_decarboxy"/>
    <property type="match status" value="1"/>
</dbReference>
<evidence type="ECO:0000313" key="11">
    <source>
        <dbReference type="Proteomes" id="UP000295606"/>
    </source>
</evidence>
<dbReference type="PANTHER" id="PTHR35524:SF1">
    <property type="entry name" value="ALPHA-ACETOLACTATE DECARBOXYLASE"/>
    <property type="match status" value="1"/>
</dbReference>
<dbReference type="EC" id="4.1.1.5" evidence="4 9"/>
<evidence type="ECO:0000256" key="4">
    <source>
        <dbReference type="ARBA" id="ARBA00013204"/>
    </source>
</evidence>
<keyword evidence="8 9" id="KW-0456">Lyase</keyword>
<evidence type="ECO:0000256" key="6">
    <source>
        <dbReference type="ARBA" id="ARBA00022793"/>
    </source>
</evidence>
<comment type="pathway">
    <text evidence="2 9">Polyol metabolism; (R,R)-butane-2,3-diol biosynthesis; (R,R)-butane-2,3-diol from pyruvate: step 2/3.</text>
</comment>
<comment type="catalytic activity">
    <reaction evidence="1 9">
        <text>(2S)-2-acetolactate + H(+) = (R)-acetoin + CO2</text>
        <dbReference type="Rhea" id="RHEA:21580"/>
        <dbReference type="ChEBI" id="CHEBI:15378"/>
        <dbReference type="ChEBI" id="CHEBI:15686"/>
        <dbReference type="ChEBI" id="CHEBI:16526"/>
        <dbReference type="ChEBI" id="CHEBI:58476"/>
        <dbReference type="EC" id="4.1.1.5"/>
    </reaction>
</comment>
<dbReference type="InterPro" id="IPR005128">
    <property type="entry name" value="Acetolactate_a_deCO2ase"/>
</dbReference>
<evidence type="ECO:0000256" key="5">
    <source>
        <dbReference type="ARBA" id="ARBA00020164"/>
    </source>
</evidence>
<reference evidence="10 11" key="1">
    <citation type="submission" date="2019-03" db="EMBL/GenBank/DDBJ databases">
        <title>Paraburkholderia sp. isolated from native Mimosa gymnas in Guartela State Park, Brazil.</title>
        <authorList>
            <person name="Paulitsch F."/>
            <person name="Hungria M."/>
            <person name="Delamuta J.R.M."/>
            <person name="Ribeiro R.A."/>
            <person name="Dall'Agnol R."/>
            <person name="Silva J.S.B."/>
        </authorList>
    </citation>
    <scope>NUCLEOTIDE SEQUENCE [LARGE SCALE GENOMIC DNA]</scope>
    <source>
        <strain evidence="10 11">CNPSo 3008</strain>
    </source>
</reference>
<name>A0A4R5LDV1_9BURK</name>
<dbReference type="SUPFAM" id="SSF117856">
    <property type="entry name" value="AF0104/ALDC/Ptd012-like"/>
    <property type="match status" value="1"/>
</dbReference>
<dbReference type="PIRSF" id="PIRSF001332">
    <property type="entry name" value="Acetolac_decarb"/>
    <property type="match status" value="1"/>
</dbReference>
<dbReference type="Proteomes" id="UP000295606">
    <property type="component" value="Unassembled WGS sequence"/>
</dbReference>
<dbReference type="OrthoDB" id="8612680at2"/>
<dbReference type="Gene3D" id="3.30.1330.80">
    <property type="entry name" value="Hypothetical protein, similar to alpha- acetolactate decarboxylase, domain 2"/>
    <property type="match status" value="2"/>
</dbReference>
<evidence type="ECO:0000256" key="2">
    <source>
        <dbReference type="ARBA" id="ARBA00005170"/>
    </source>
</evidence>
<protein>
    <recommendedName>
        <fullName evidence="5 9">Alpha-acetolactate decarboxylase</fullName>
        <ecNumber evidence="4 9">4.1.1.5</ecNumber>
    </recommendedName>
</protein>
<dbReference type="RefSeq" id="WP_133184457.1">
    <property type="nucleotide sequence ID" value="NZ_SMOD01000014.1"/>
</dbReference>